<comment type="caution">
    <text evidence="9">The sequence shown here is derived from an EMBL/GenBank/DDBJ whole genome shotgun (WGS) entry which is preliminary data.</text>
</comment>
<organism evidence="9 10">
    <name type="scientific">Zhongshania marina</name>
    <dbReference type="NCBI Taxonomy" id="2304603"/>
    <lineage>
        <taxon>Bacteria</taxon>
        <taxon>Pseudomonadati</taxon>
        <taxon>Pseudomonadota</taxon>
        <taxon>Gammaproteobacteria</taxon>
        <taxon>Cellvibrionales</taxon>
        <taxon>Spongiibacteraceae</taxon>
        <taxon>Zhongshania</taxon>
    </lineage>
</organism>
<accession>A0A2S4HLG3</accession>
<dbReference type="InterPro" id="IPR058625">
    <property type="entry name" value="MdtA-like_BSH"/>
</dbReference>
<keyword evidence="5" id="KW-0732">Signal</keyword>
<dbReference type="InterPro" id="IPR058627">
    <property type="entry name" value="MdtA-like_C"/>
</dbReference>
<dbReference type="EMBL" id="PQGG01000003">
    <property type="protein sequence ID" value="POP54531.1"/>
    <property type="molecule type" value="Genomic_DNA"/>
</dbReference>
<feature type="domain" description="Multidrug resistance protein MdtA-like barrel-sandwich hybrid" evidence="6">
    <location>
        <begin position="63"/>
        <end position="183"/>
    </location>
</feature>
<dbReference type="InterPro" id="IPR058792">
    <property type="entry name" value="Beta-barrel_RND_2"/>
</dbReference>
<dbReference type="SUPFAM" id="SSF111369">
    <property type="entry name" value="HlyD-like secretion proteins"/>
    <property type="match status" value="1"/>
</dbReference>
<feature type="domain" description="Multidrug resistance protein MdtA-like C-terminal permuted SH3" evidence="8">
    <location>
        <begin position="272"/>
        <end position="329"/>
    </location>
</feature>
<feature type="domain" description="CusB-like beta-barrel" evidence="7">
    <location>
        <begin position="198"/>
        <end position="267"/>
    </location>
</feature>
<comment type="subcellular location">
    <subcellularLocation>
        <location evidence="1">Cell envelope</location>
    </subcellularLocation>
</comment>
<feature type="signal peptide" evidence="5">
    <location>
        <begin position="1"/>
        <end position="19"/>
    </location>
</feature>
<evidence type="ECO:0000259" key="8">
    <source>
        <dbReference type="Pfam" id="PF25967"/>
    </source>
</evidence>
<dbReference type="RefSeq" id="WP_103682574.1">
    <property type="nucleotide sequence ID" value="NZ_PQGG01000003.1"/>
</dbReference>
<dbReference type="Proteomes" id="UP000237222">
    <property type="component" value="Unassembled WGS sequence"/>
</dbReference>
<dbReference type="InterPro" id="IPR006143">
    <property type="entry name" value="RND_pump_MFP"/>
</dbReference>
<dbReference type="FunFam" id="2.40.30.170:FF:000010">
    <property type="entry name" value="Efflux RND transporter periplasmic adaptor subunit"/>
    <property type="match status" value="1"/>
</dbReference>
<dbReference type="Gene3D" id="2.40.420.20">
    <property type="match status" value="1"/>
</dbReference>
<gene>
    <name evidence="9" type="ORF">C0068_00680</name>
</gene>
<evidence type="ECO:0000256" key="3">
    <source>
        <dbReference type="ARBA" id="ARBA00022448"/>
    </source>
</evidence>
<dbReference type="Gene3D" id="2.40.50.100">
    <property type="match status" value="1"/>
</dbReference>
<keyword evidence="3" id="KW-0813">Transport</keyword>
<evidence type="ECO:0000313" key="9">
    <source>
        <dbReference type="EMBL" id="POP54531.1"/>
    </source>
</evidence>
<dbReference type="Pfam" id="PF25954">
    <property type="entry name" value="Beta-barrel_RND_2"/>
    <property type="match status" value="1"/>
</dbReference>
<evidence type="ECO:0000256" key="1">
    <source>
        <dbReference type="ARBA" id="ARBA00004196"/>
    </source>
</evidence>
<dbReference type="GO" id="GO:1990281">
    <property type="term" value="C:efflux pump complex"/>
    <property type="evidence" value="ECO:0007669"/>
    <property type="project" value="TreeGrafter"/>
</dbReference>
<keyword evidence="4" id="KW-0175">Coiled coil</keyword>
<dbReference type="Gene3D" id="1.10.287.470">
    <property type="entry name" value="Helix hairpin bin"/>
    <property type="match status" value="1"/>
</dbReference>
<evidence type="ECO:0000259" key="6">
    <source>
        <dbReference type="Pfam" id="PF25917"/>
    </source>
</evidence>
<protein>
    <submittedName>
        <fullName evidence="9">Efflux transporter periplasmic adaptor subunit</fullName>
    </submittedName>
</protein>
<sequence>MISAKYKLLLCSGIVTALAACSPADNTTVAARPPTAVKVSPLKAELVQNRVQALGTLLAKESINISSNVTEKITALHFDDGDKVKAGQPLITLQQDEEAAQLSSARADLAEQERELARLKGLIAKQSAAQTEYDQRQTAKLRAESKIAEIQALLAERNIRAPFSGVMGLRQLSPGALVSPGTSISTLDDISVMRLDFQLPSLGIGAIATGQSVVAHSEALGEDFDATISAIATRINPVDRSITARALIDNPEGKLKPGMLMLVTLITDEHEAVMIPESALQSIQLHHYVWIMTAEKIAERREVKLGIRKPGFVEIRSGAKSGEQLIYEGFSALQDGAPVAPQGSD</sequence>
<dbReference type="PANTHER" id="PTHR30469">
    <property type="entry name" value="MULTIDRUG RESISTANCE PROTEIN MDTA"/>
    <property type="match status" value="1"/>
</dbReference>
<evidence type="ECO:0000256" key="2">
    <source>
        <dbReference type="ARBA" id="ARBA00009477"/>
    </source>
</evidence>
<reference evidence="9" key="1">
    <citation type="submission" date="2018-01" db="EMBL/GenBank/DDBJ databases">
        <authorList>
            <person name="Yu X.-D."/>
        </authorList>
    </citation>
    <scope>NUCLEOTIDE SEQUENCE</scope>
    <source>
        <strain evidence="9">ZX-21</strain>
    </source>
</reference>
<dbReference type="PROSITE" id="PS51257">
    <property type="entry name" value="PROKAR_LIPOPROTEIN"/>
    <property type="match status" value="1"/>
</dbReference>
<evidence type="ECO:0000313" key="10">
    <source>
        <dbReference type="Proteomes" id="UP000237222"/>
    </source>
</evidence>
<evidence type="ECO:0000256" key="5">
    <source>
        <dbReference type="SAM" id="SignalP"/>
    </source>
</evidence>
<comment type="similarity">
    <text evidence="2">Belongs to the membrane fusion protein (MFP) (TC 8.A.1) family.</text>
</comment>
<evidence type="ECO:0000259" key="7">
    <source>
        <dbReference type="Pfam" id="PF25954"/>
    </source>
</evidence>
<dbReference type="Pfam" id="PF25967">
    <property type="entry name" value="RND-MFP_C"/>
    <property type="match status" value="1"/>
</dbReference>
<dbReference type="Gene3D" id="2.40.30.170">
    <property type="match status" value="1"/>
</dbReference>
<evidence type="ECO:0000256" key="4">
    <source>
        <dbReference type="SAM" id="Coils"/>
    </source>
</evidence>
<dbReference type="PANTHER" id="PTHR30469:SF16">
    <property type="entry name" value="HAE1 FAMILY EFFLUX PUMP MFP COMPONENT"/>
    <property type="match status" value="1"/>
</dbReference>
<feature type="chain" id="PRO_5015484700" evidence="5">
    <location>
        <begin position="20"/>
        <end position="345"/>
    </location>
</feature>
<proteinExistence type="inferred from homology"/>
<name>A0A2S4HLG3_9GAMM</name>
<dbReference type="NCBIfam" id="TIGR01730">
    <property type="entry name" value="RND_mfp"/>
    <property type="match status" value="1"/>
</dbReference>
<dbReference type="GO" id="GO:0015562">
    <property type="term" value="F:efflux transmembrane transporter activity"/>
    <property type="evidence" value="ECO:0007669"/>
    <property type="project" value="TreeGrafter"/>
</dbReference>
<feature type="coiled-coil region" evidence="4">
    <location>
        <begin position="95"/>
        <end position="129"/>
    </location>
</feature>
<dbReference type="Pfam" id="PF25917">
    <property type="entry name" value="BSH_RND"/>
    <property type="match status" value="1"/>
</dbReference>
<dbReference type="AlphaFoldDB" id="A0A2S4HLG3"/>
<dbReference type="OrthoDB" id="9806939at2"/>